<dbReference type="EMBL" id="FTOP01000033">
    <property type="protein sequence ID" value="SIT18147.1"/>
    <property type="molecule type" value="Genomic_DNA"/>
</dbReference>
<dbReference type="AlphaFoldDB" id="A0A1N7Q6D0"/>
<name>A0A1N7Q6D0_9BACT</name>
<sequence length="48" mass="5236">MSIENGVSNELLACIHELMKQDTLRDFSLGGGTSLAIKYNHRVSTDIG</sequence>
<evidence type="ECO:0000313" key="1">
    <source>
        <dbReference type="EMBL" id="SIT18147.1"/>
    </source>
</evidence>
<gene>
    <name evidence="1" type="ORF">SAMN05421761_1335</name>
</gene>
<dbReference type="Proteomes" id="UP000186026">
    <property type="component" value="Unassembled WGS sequence"/>
</dbReference>
<evidence type="ECO:0008006" key="3">
    <source>
        <dbReference type="Google" id="ProtNLM"/>
    </source>
</evidence>
<proteinExistence type="predicted"/>
<accession>A0A1N7Q6D0</accession>
<reference evidence="2" key="1">
    <citation type="submission" date="2017-01" db="EMBL/GenBank/DDBJ databases">
        <authorList>
            <person name="Varghese N."/>
            <person name="Submissions S."/>
        </authorList>
    </citation>
    <scope>NUCLEOTIDE SEQUENCE [LARGE SCALE GENOMIC DNA]</scope>
    <source>
        <strain evidence="2">DSM 46698</strain>
    </source>
</reference>
<evidence type="ECO:0000313" key="2">
    <source>
        <dbReference type="Proteomes" id="UP000186026"/>
    </source>
</evidence>
<organism evidence="1 2">
    <name type="scientific">Belliella pelovolcani</name>
    <dbReference type="NCBI Taxonomy" id="529505"/>
    <lineage>
        <taxon>Bacteria</taxon>
        <taxon>Pseudomonadati</taxon>
        <taxon>Bacteroidota</taxon>
        <taxon>Cytophagia</taxon>
        <taxon>Cytophagales</taxon>
        <taxon>Cyclobacteriaceae</taxon>
        <taxon>Belliella</taxon>
    </lineage>
</organism>
<keyword evidence="2" id="KW-1185">Reference proteome</keyword>
<protein>
    <recommendedName>
        <fullName evidence="3">Nucleotidyl transferase AbiEii toxin, Type IV TA system</fullName>
    </recommendedName>
</protein>